<dbReference type="InterPro" id="IPR019734">
    <property type="entry name" value="TPR_rpt"/>
</dbReference>
<accession>A0A4Y9QPG0</accession>
<organism evidence="2 3">
    <name type="scientific">Algoriphagus kandeliae</name>
    <dbReference type="NCBI Taxonomy" id="2562278"/>
    <lineage>
        <taxon>Bacteria</taxon>
        <taxon>Pseudomonadati</taxon>
        <taxon>Bacteroidota</taxon>
        <taxon>Cytophagia</taxon>
        <taxon>Cytophagales</taxon>
        <taxon>Cyclobacteriaceae</taxon>
        <taxon>Algoriphagus</taxon>
    </lineage>
</organism>
<evidence type="ECO:0000256" key="1">
    <source>
        <dbReference type="PROSITE-ProRule" id="PRU00339"/>
    </source>
</evidence>
<dbReference type="SUPFAM" id="SSF48452">
    <property type="entry name" value="TPR-like"/>
    <property type="match status" value="1"/>
</dbReference>
<dbReference type="AlphaFoldDB" id="A0A4Y9QPG0"/>
<protein>
    <submittedName>
        <fullName evidence="2">Uncharacterized protein</fullName>
    </submittedName>
</protein>
<keyword evidence="1" id="KW-0802">TPR repeat</keyword>
<evidence type="ECO:0000313" key="3">
    <source>
        <dbReference type="Proteomes" id="UP000297647"/>
    </source>
</evidence>
<name>A0A4Y9QPG0_9BACT</name>
<comment type="caution">
    <text evidence="2">The sequence shown here is derived from an EMBL/GenBank/DDBJ whole genome shotgun (WGS) entry which is preliminary data.</text>
</comment>
<dbReference type="Gene3D" id="1.25.40.10">
    <property type="entry name" value="Tetratricopeptide repeat domain"/>
    <property type="match status" value="1"/>
</dbReference>
<dbReference type="Proteomes" id="UP000297647">
    <property type="component" value="Unassembled WGS sequence"/>
</dbReference>
<sequence>MRLILSILIMLGFFEGIQAQEKHSLSQIDAETYSLFLNKDWDGLIRVGTEALDQGIDFYYLRVRLGIAFFERENYQEAASHFEKAREVSQEAFVEEYLYYSYLWSGRKSQARLLAKGFSTELKKRTITEKVSALQGLDLAYNYTGFLDQRVLDDFTGPADQQASGYQIIPQFHHYGFLGLDFQLSPRMTLYQGVSYLQATQFFYSQAEGLSIQTSTNKSTSFQYLASVGYYLGKGVHLTFGGHALFISYDSLRVQSIGNSPQTQIQTERMQEFDWLVFGGISKNLRFLDLGATIYTGQINGGQQFQSDLQLTFFPMGNLNFYTYSVLSFQNQKLGEAPSTSRLIFNQEIGVKLTNFLWIEGYGTFGELENYIIKQGVVVFNRLDQIDQRWGGRLIFLPQTNWKLTVDFTHFSNSSRFQSDPLSADQNLKSYQHQSLTAILSWKF</sequence>
<dbReference type="RefSeq" id="WP_135073931.1">
    <property type="nucleotide sequence ID" value="NZ_SPSB01000003.1"/>
</dbReference>
<feature type="repeat" description="TPR" evidence="1">
    <location>
        <begin position="59"/>
        <end position="92"/>
    </location>
</feature>
<gene>
    <name evidence="2" type="ORF">E4S40_10905</name>
</gene>
<dbReference type="EMBL" id="SPSB01000003">
    <property type="protein sequence ID" value="TFV94521.1"/>
    <property type="molecule type" value="Genomic_DNA"/>
</dbReference>
<reference evidence="2 3" key="1">
    <citation type="submission" date="2019-03" db="EMBL/GenBank/DDBJ databases">
        <title>Algoriphagus sp. nov, a new strain isolated from root system soil of mangrove plant Kandelia.</title>
        <authorList>
            <person name="Yin Q."/>
            <person name="Wang K."/>
            <person name="Song Z."/>
        </authorList>
    </citation>
    <scope>NUCLEOTIDE SEQUENCE [LARGE SCALE GENOMIC DNA]</scope>
    <source>
        <strain evidence="2 3">XY-J91</strain>
    </source>
</reference>
<proteinExistence type="predicted"/>
<dbReference type="PROSITE" id="PS50005">
    <property type="entry name" value="TPR"/>
    <property type="match status" value="1"/>
</dbReference>
<keyword evidence="3" id="KW-1185">Reference proteome</keyword>
<evidence type="ECO:0000313" key="2">
    <source>
        <dbReference type="EMBL" id="TFV94521.1"/>
    </source>
</evidence>
<dbReference type="OrthoDB" id="819143at2"/>
<dbReference type="InterPro" id="IPR011990">
    <property type="entry name" value="TPR-like_helical_dom_sf"/>
</dbReference>